<accession>X0XR14</accession>
<protein>
    <submittedName>
        <fullName evidence="1">Uncharacterized protein</fullName>
    </submittedName>
</protein>
<gene>
    <name evidence="1" type="ORF">S01H1_53928</name>
</gene>
<organism evidence="1">
    <name type="scientific">marine sediment metagenome</name>
    <dbReference type="NCBI Taxonomy" id="412755"/>
    <lineage>
        <taxon>unclassified sequences</taxon>
        <taxon>metagenomes</taxon>
        <taxon>ecological metagenomes</taxon>
    </lineage>
</organism>
<feature type="non-terminal residue" evidence="1">
    <location>
        <position position="157"/>
    </location>
</feature>
<dbReference type="EMBL" id="BARS01034954">
    <property type="protein sequence ID" value="GAG27316.1"/>
    <property type="molecule type" value="Genomic_DNA"/>
</dbReference>
<sequence length="157" mass="17498">MKNWKFIIGIFLLTVLSACLLNKNIESFTDPKGDLYLLLEAPGFDVPELKQTKQLMDPNLAQSKFNNVVVVANSAKYKDSNDNDIMNNQWNNTLVANLGLPVKKWALVCCNSTVTPANYLINMLTTQFQDIEGFLIDSEDDPSSIAAFVKLFNTMGA</sequence>
<dbReference type="PROSITE" id="PS51257">
    <property type="entry name" value="PROKAR_LIPOPROTEIN"/>
    <property type="match status" value="1"/>
</dbReference>
<reference evidence="1" key="1">
    <citation type="journal article" date="2014" name="Front. Microbiol.">
        <title>High frequency of phylogenetically diverse reductive dehalogenase-homologous genes in deep subseafloor sedimentary metagenomes.</title>
        <authorList>
            <person name="Kawai M."/>
            <person name="Futagami T."/>
            <person name="Toyoda A."/>
            <person name="Takaki Y."/>
            <person name="Nishi S."/>
            <person name="Hori S."/>
            <person name="Arai W."/>
            <person name="Tsubouchi T."/>
            <person name="Morono Y."/>
            <person name="Uchiyama I."/>
            <person name="Ito T."/>
            <person name="Fujiyama A."/>
            <person name="Inagaki F."/>
            <person name="Takami H."/>
        </authorList>
    </citation>
    <scope>NUCLEOTIDE SEQUENCE</scope>
    <source>
        <strain evidence="1">Expedition CK06-06</strain>
    </source>
</reference>
<comment type="caution">
    <text evidence="1">The sequence shown here is derived from an EMBL/GenBank/DDBJ whole genome shotgun (WGS) entry which is preliminary data.</text>
</comment>
<evidence type="ECO:0000313" key="1">
    <source>
        <dbReference type="EMBL" id="GAG27316.1"/>
    </source>
</evidence>
<name>X0XR14_9ZZZZ</name>
<proteinExistence type="predicted"/>
<dbReference type="AlphaFoldDB" id="X0XR14"/>